<keyword evidence="1" id="KW-0812">Transmembrane</keyword>
<feature type="transmembrane region" description="Helical" evidence="1">
    <location>
        <begin position="109"/>
        <end position="136"/>
    </location>
</feature>
<dbReference type="AlphaFoldDB" id="A0A0F9M5L8"/>
<evidence type="ECO:0000313" key="2">
    <source>
        <dbReference type="EMBL" id="KKM94651.1"/>
    </source>
</evidence>
<protein>
    <submittedName>
        <fullName evidence="2">Uncharacterized protein</fullName>
    </submittedName>
</protein>
<proteinExistence type="predicted"/>
<name>A0A0F9M5L8_9ZZZZ</name>
<feature type="transmembrane region" description="Helical" evidence="1">
    <location>
        <begin position="173"/>
        <end position="194"/>
    </location>
</feature>
<sequence>MKFLSIAILLIALVATPAYAECDIANVSGLTAVAKQELKVACQQAMLKAEQMADNPLAGVDVSDPDKLSQWGVVAQEWARALGVAANELGLAADSFLDTDAGKLTAAIIIWHVLGETLLGFVVGVPLLAVVLFLGIRTARRAKIKSVTYGDEKNWHGAREVKEIIYFDEDETAMYWVAYIVTLILSIWIVAGVIF</sequence>
<accession>A0A0F9M5L8</accession>
<dbReference type="EMBL" id="LAZR01006112">
    <property type="protein sequence ID" value="KKM94651.1"/>
    <property type="molecule type" value="Genomic_DNA"/>
</dbReference>
<organism evidence="2">
    <name type="scientific">marine sediment metagenome</name>
    <dbReference type="NCBI Taxonomy" id="412755"/>
    <lineage>
        <taxon>unclassified sequences</taxon>
        <taxon>metagenomes</taxon>
        <taxon>ecological metagenomes</taxon>
    </lineage>
</organism>
<keyword evidence="1" id="KW-0472">Membrane</keyword>
<reference evidence="2" key="1">
    <citation type="journal article" date="2015" name="Nature">
        <title>Complex archaea that bridge the gap between prokaryotes and eukaryotes.</title>
        <authorList>
            <person name="Spang A."/>
            <person name="Saw J.H."/>
            <person name="Jorgensen S.L."/>
            <person name="Zaremba-Niedzwiedzka K."/>
            <person name="Martijn J."/>
            <person name="Lind A.E."/>
            <person name="van Eijk R."/>
            <person name="Schleper C."/>
            <person name="Guy L."/>
            <person name="Ettema T.J."/>
        </authorList>
    </citation>
    <scope>NUCLEOTIDE SEQUENCE</scope>
</reference>
<gene>
    <name evidence="2" type="ORF">LCGC14_1196230</name>
</gene>
<comment type="caution">
    <text evidence="2">The sequence shown here is derived from an EMBL/GenBank/DDBJ whole genome shotgun (WGS) entry which is preliminary data.</text>
</comment>
<keyword evidence="1" id="KW-1133">Transmembrane helix</keyword>
<evidence type="ECO:0000256" key="1">
    <source>
        <dbReference type="SAM" id="Phobius"/>
    </source>
</evidence>